<keyword evidence="6" id="KW-0472">Membrane</keyword>
<dbReference type="GO" id="GO:0016020">
    <property type="term" value="C:membrane"/>
    <property type="evidence" value="ECO:0007669"/>
    <property type="project" value="UniProtKB-SubCell"/>
</dbReference>
<keyword evidence="3" id="KW-0812">Transmembrane</keyword>
<dbReference type="SUPFAM" id="SSF52058">
    <property type="entry name" value="L domain-like"/>
    <property type="match status" value="1"/>
</dbReference>
<dbReference type="EMBL" id="HACG01003774">
    <property type="protein sequence ID" value="CEK50639.1"/>
    <property type="molecule type" value="Transcribed_RNA"/>
</dbReference>
<feature type="non-terminal residue" evidence="8">
    <location>
        <position position="1"/>
    </location>
</feature>
<evidence type="ECO:0000256" key="6">
    <source>
        <dbReference type="ARBA" id="ARBA00023136"/>
    </source>
</evidence>
<reference evidence="8" key="1">
    <citation type="submission" date="2014-12" db="EMBL/GenBank/DDBJ databases">
        <title>Insight into the proteome of Arion vulgaris.</title>
        <authorList>
            <person name="Aradska J."/>
            <person name="Bulat T."/>
            <person name="Smidak R."/>
            <person name="Sarate P."/>
            <person name="Gangsoo J."/>
            <person name="Sialana F."/>
            <person name="Bilban M."/>
            <person name="Lubec G."/>
        </authorList>
    </citation>
    <scope>NUCLEOTIDE SEQUENCE</scope>
    <source>
        <tissue evidence="8">Skin</tissue>
    </source>
</reference>
<evidence type="ECO:0000256" key="4">
    <source>
        <dbReference type="ARBA" id="ARBA00022729"/>
    </source>
</evidence>
<dbReference type="PANTHER" id="PTHR45773:SF10">
    <property type="match status" value="1"/>
</dbReference>
<keyword evidence="5" id="KW-1133">Transmembrane helix</keyword>
<protein>
    <recommendedName>
        <fullName evidence="7">LRRNT domain-containing protein</fullName>
    </recommendedName>
</protein>
<name>A0A0B6Y3D7_9EUPU</name>
<accession>A0A0B6Y3D7</accession>
<keyword evidence="4" id="KW-0732">Signal</keyword>
<evidence type="ECO:0000256" key="2">
    <source>
        <dbReference type="ARBA" id="ARBA00022614"/>
    </source>
</evidence>
<feature type="non-terminal residue" evidence="8">
    <location>
        <position position="103"/>
    </location>
</feature>
<dbReference type="PANTHER" id="PTHR45773">
    <property type="entry name" value="SLIT AND NTRK-LIKE PROTEIN 4-RELATED"/>
    <property type="match status" value="1"/>
</dbReference>
<proteinExistence type="predicted"/>
<organism evidence="8">
    <name type="scientific">Arion vulgaris</name>
    <dbReference type="NCBI Taxonomy" id="1028688"/>
    <lineage>
        <taxon>Eukaryota</taxon>
        <taxon>Metazoa</taxon>
        <taxon>Spiralia</taxon>
        <taxon>Lophotrochozoa</taxon>
        <taxon>Mollusca</taxon>
        <taxon>Gastropoda</taxon>
        <taxon>Heterobranchia</taxon>
        <taxon>Euthyneura</taxon>
        <taxon>Panpulmonata</taxon>
        <taxon>Eupulmonata</taxon>
        <taxon>Stylommatophora</taxon>
        <taxon>Helicina</taxon>
        <taxon>Arionoidea</taxon>
        <taxon>Arionidae</taxon>
        <taxon>Arion</taxon>
    </lineage>
</organism>
<dbReference type="AlphaFoldDB" id="A0A0B6Y3D7"/>
<evidence type="ECO:0000259" key="7">
    <source>
        <dbReference type="SMART" id="SM00013"/>
    </source>
</evidence>
<evidence type="ECO:0000313" key="8">
    <source>
        <dbReference type="EMBL" id="CEK50639.1"/>
    </source>
</evidence>
<sequence length="103" mass="11536">CLLTCPRECACFNGGSVIDKTFTNINCQGRNLEYVPSEIPSRAVVLFLDGNKFNHISKHDVGHLRETEIIYLNNSGIQLIEDGTFDDISALKILFLNDNFLTT</sequence>
<gene>
    <name evidence="8" type="primary">ORF11322</name>
</gene>
<keyword evidence="2" id="KW-0433">Leucine-rich repeat</keyword>
<evidence type="ECO:0000256" key="3">
    <source>
        <dbReference type="ARBA" id="ARBA00022692"/>
    </source>
</evidence>
<dbReference type="InterPro" id="IPR032675">
    <property type="entry name" value="LRR_dom_sf"/>
</dbReference>
<dbReference type="GO" id="GO:0007409">
    <property type="term" value="P:axonogenesis"/>
    <property type="evidence" value="ECO:0007669"/>
    <property type="project" value="TreeGrafter"/>
</dbReference>
<dbReference type="Gene3D" id="3.80.10.10">
    <property type="entry name" value="Ribonuclease Inhibitor"/>
    <property type="match status" value="1"/>
</dbReference>
<dbReference type="InterPro" id="IPR000372">
    <property type="entry name" value="LRRNT"/>
</dbReference>
<comment type="subcellular location">
    <subcellularLocation>
        <location evidence="1">Membrane</location>
        <topology evidence="1">Single-pass type I membrane protein</topology>
    </subcellularLocation>
</comment>
<feature type="domain" description="LRRNT" evidence="7">
    <location>
        <begin position="4"/>
        <end position="45"/>
    </location>
</feature>
<dbReference type="Pfam" id="PF01462">
    <property type="entry name" value="LRRNT"/>
    <property type="match status" value="1"/>
</dbReference>
<dbReference type="GO" id="GO:0051965">
    <property type="term" value="P:positive regulation of synapse assembly"/>
    <property type="evidence" value="ECO:0007669"/>
    <property type="project" value="TreeGrafter"/>
</dbReference>
<evidence type="ECO:0000256" key="1">
    <source>
        <dbReference type="ARBA" id="ARBA00004479"/>
    </source>
</evidence>
<evidence type="ECO:0000256" key="5">
    <source>
        <dbReference type="ARBA" id="ARBA00022989"/>
    </source>
</evidence>
<dbReference type="SMART" id="SM00013">
    <property type="entry name" value="LRRNT"/>
    <property type="match status" value="1"/>
</dbReference>